<dbReference type="GO" id="GO:0008483">
    <property type="term" value="F:transaminase activity"/>
    <property type="evidence" value="ECO:0007669"/>
    <property type="project" value="UniProtKB-KW"/>
</dbReference>
<dbReference type="InterPro" id="IPR015421">
    <property type="entry name" value="PyrdxlP-dep_Trfase_major"/>
</dbReference>
<dbReference type="PANTHER" id="PTHR43586:SF15">
    <property type="entry name" value="BLR3095 PROTEIN"/>
    <property type="match status" value="1"/>
</dbReference>
<keyword evidence="1" id="KW-0663">Pyridoxal phosphate</keyword>
<dbReference type="RefSeq" id="WP_206722858.1">
    <property type="nucleotide sequence ID" value="NZ_CP071090.1"/>
</dbReference>
<proteinExistence type="predicted"/>
<keyword evidence="4" id="KW-1185">Reference proteome</keyword>
<keyword evidence="3" id="KW-0032">Aminotransferase</keyword>
<dbReference type="EMBL" id="CP071090">
    <property type="protein sequence ID" value="QSQ21280.1"/>
    <property type="molecule type" value="Genomic_DNA"/>
</dbReference>
<evidence type="ECO:0000256" key="1">
    <source>
        <dbReference type="ARBA" id="ARBA00022898"/>
    </source>
</evidence>
<dbReference type="InterPro" id="IPR000192">
    <property type="entry name" value="Aminotrans_V_dom"/>
</dbReference>
<evidence type="ECO:0000313" key="3">
    <source>
        <dbReference type="EMBL" id="QSQ21280.1"/>
    </source>
</evidence>
<keyword evidence="3" id="KW-0808">Transferase</keyword>
<gene>
    <name evidence="3" type="ORF">JY651_39840</name>
</gene>
<dbReference type="PANTHER" id="PTHR43586">
    <property type="entry name" value="CYSTEINE DESULFURASE"/>
    <property type="match status" value="1"/>
</dbReference>
<dbReference type="Pfam" id="PF00266">
    <property type="entry name" value="Aminotran_5"/>
    <property type="match status" value="1"/>
</dbReference>
<dbReference type="Gene3D" id="3.90.1150.10">
    <property type="entry name" value="Aspartate Aminotransferase, domain 1"/>
    <property type="match status" value="1"/>
</dbReference>
<evidence type="ECO:0000259" key="2">
    <source>
        <dbReference type="Pfam" id="PF00266"/>
    </source>
</evidence>
<reference evidence="3 4" key="1">
    <citation type="submission" date="2021-02" db="EMBL/GenBank/DDBJ databases">
        <title>De Novo genome assembly of isolated myxobacteria.</title>
        <authorList>
            <person name="Stevens D.C."/>
        </authorList>
    </citation>
    <scope>NUCLEOTIDE SEQUENCE [LARGE SCALE GENOMIC DNA]</scope>
    <source>
        <strain evidence="4">SCPEA02</strain>
    </source>
</reference>
<organism evidence="3 4">
    <name type="scientific">Pyxidicoccus parkwayensis</name>
    <dbReference type="NCBI Taxonomy" id="2813578"/>
    <lineage>
        <taxon>Bacteria</taxon>
        <taxon>Pseudomonadati</taxon>
        <taxon>Myxococcota</taxon>
        <taxon>Myxococcia</taxon>
        <taxon>Myxococcales</taxon>
        <taxon>Cystobacterineae</taxon>
        <taxon>Myxococcaceae</taxon>
        <taxon>Pyxidicoccus</taxon>
    </lineage>
</organism>
<dbReference type="InterPro" id="IPR015422">
    <property type="entry name" value="PyrdxlP-dep_Trfase_small"/>
</dbReference>
<dbReference type="InterPro" id="IPR015424">
    <property type="entry name" value="PyrdxlP-dep_Trfase"/>
</dbReference>
<sequence length="378" mass="42034">MLLPSQRHLFEIPDGVTYLNCAYMSPQLRSVRAAGEAALGMKAQPWRLKSDDFFTHSEALRGLFARLVGTDVEGVALVPSASYGMGIAAANVRMREGQRVVVLAEEFPSNYYPWREAARRARAEVVTVSRPEDGDWTRAVLAQVDSRCAVVAVPHCHWTDGAWVDLVRVGERARQVGAALAVDGTQSVGTLPFDVKAIRPDFLVCAGYKWLMGPYSQGYLYVAPQYRDGQPLEHNWLTRLGSEDFARLVDYRDAYQPGARRFDVGERSNFQLVPMAAAALKQLLEWDVDAIQRTLRTLTERIAQGARRLQLEVAPEAHRAGHLIGLRRRGGYAPVVAQRLAAQDIHVSVRGENLRVSPHLYNTPEDVDRLLAALAPLL</sequence>
<protein>
    <submittedName>
        <fullName evidence="3">Aminotransferase class V-fold PLP-dependent enzyme</fullName>
    </submittedName>
</protein>
<name>A0ABX7NUW4_9BACT</name>
<feature type="domain" description="Aminotransferase class V" evidence="2">
    <location>
        <begin position="55"/>
        <end position="370"/>
    </location>
</feature>
<accession>A0ABX7NUW4</accession>
<evidence type="ECO:0000313" key="4">
    <source>
        <dbReference type="Proteomes" id="UP000662747"/>
    </source>
</evidence>
<dbReference type="SUPFAM" id="SSF53383">
    <property type="entry name" value="PLP-dependent transferases"/>
    <property type="match status" value="1"/>
</dbReference>
<dbReference type="Gene3D" id="3.40.640.10">
    <property type="entry name" value="Type I PLP-dependent aspartate aminotransferase-like (Major domain)"/>
    <property type="match status" value="1"/>
</dbReference>
<dbReference type="Proteomes" id="UP000662747">
    <property type="component" value="Chromosome"/>
</dbReference>